<dbReference type="GO" id="GO:0008168">
    <property type="term" value="F:methyltransferase activity"/>
    <property type="evidence" value="ECO:0007669"/>
    <property type="project" value="UniProtKB-KW"/>
</dbReference>
<proteinExistence type="predicted"/>
<gene>
    <name evidence="1" type="ORF">FHR33_009078</name>
</gene>
<dbReference type="RefSeq" id="WP_183661179.1">
    <property type="nucleotide sequence ID" value="NZ_JACIBV010000002.1"/>
</dbReference>
<sequence length="261" mass="28854">MSSERTVPGVSAAVPNVARMYDYYLGGKDNFEVDRHAAEKVLAIIPEVRGDARNSRAFLQRAVRHLRQSGVDQFLDIGSGLPTAGHVHEVIDGARIVYVDNDPVVLTHSRALLGHSSGVTVQEGDLREPEKVMARAAEVLDFERPVALLVVSLMHFVTDEEDPAGIIRRYRDLLPTGGYLVLTHVAPDTMPQKADKVSSVYQNASSPFTPRRRDVFEGFLEGFELLEPGIVNTREWRPDATTDRSLVKGDYHLCAVGAKRP</sequence>
<evidence type="ECO:0000313" key="2">
    <source>
        <dbReference type="Proteomes" id="UP000579945"/>
    </source>
</evidence>
<dbReference type="GO" id="GO:0032259">
    <property type="term" value="P:methylation"/>
    <property type="evidence" value="ECO:0007669"/>
    <property type="project" value="UniProtKB-KW"/>
</dbReference>
<dbReference type="EMBL" id="JACIBV010000002">
    <property type="protein sequence ID" value="MBB3733131.1"/>
    <property type="molecule type" value="Genomic_DNA"/>
</dbReference>
<name>A0A7W5YD58_9ACTN</name>
<protein>
    <submittedName>
        <fullName evidence="1">SAM-dependent methyltransferase</fullName>
    </submittedName>
</protein>
<dbReference type="Gene3D" id="3.40.50.150">
    <property type="entry name" value="Vaccinia Virus protein VP39"/>
    <property type="match status" value="1"/>
</dbReference>
<dbReference type="CDD" id="cd02440">
    <property type="entry name" value="AdoMet_MTases"/>
    <property type="match status" value="1"/>
</dbReference>
<dbReference type="PIRSF" id="PIRSF017393">
    <property type="entry name" value="MTase_SAV2177"/>
    <property type="match status" value="1"/>
</dbReference>
<comment type="caution">
    <text evidence="1">The sequence shown here is derived from an EMBL/GenBank/DDBJ whole genome shotgun (WGS) entry which is preliminary data.</text>
</comment>
<dbReference type="Proteomes" id="UP000579945">
    <property type="component" value="Unassembled WGS sequence"/>
</dbReference>
<reference evidence="1 2" key="1">
    <citation type="submission" date="2020-08" db="EMBL/GenBank/DDBJ databases">
        <title>Sequencing the genomes of 1000 actinobacteria strains.</title>
        <authorList>
            <person name="Klenk H.-P."/>
        </authorList>
    </citation>
    <scope>NUCLEOTIDE SEQUENCE [LARGE SCALE GENOMIC DNA]</scope>
    <source>
        <strain evidence="1 2">DSM 44320</strain>
    </source>
</reference>
<evidence type="ECO:0000313" key="1">
    <source>
        <dbReference type="EMBL" id="MBB3733131.1"/>
    </source>
</evidence>
<accession>A0A7W5YD58</accession>
<organism evidence="1 2">
    <name type="scientific">Nonomuraea dietziae</name>
    <dbReference type="NCBI Taxonomy" id="65515"/>
    <lineage>
        <taxon>Bacteria</taxon>
        <taxon>Bacillati</taxon>
        <taxon>Actinomycetota</taxon>
        <taxon>Actinomycetes</taxon>
        <taxon>Streptosporangiales</taxon>
        <taxon>Streptosporangiaceae</taxon>
        <taxon>Nonomuraea</taxon>
    </lineage>
</organism>
<dbReference type="Pfam" id="PF04672">
    <property type="entry name" value="Methyltransf_19"/>
    <property type="match status" value="1"/>
</dbReference>
<dbReference type="InterPro" id="IPR029063">
    <property type="entry name" value="SAM-dependent_MTases_sf"/>
</dbReference>
<keyword evidence="1" id="KW-0489">Methyltransferase</keyword>
<dbReference type="GeneID" id="95395099"/>
<keyword evidence="1" id="KW-0808">Transferase</keyword>
<dbReference type="SUPFAM" id="SSF53335">
    <property type="entry name" value="S-adenosyl-L-methionine-dependent methyltransferases"/>
    <property type="match status" value="1"/>
</dbReference>
<dbReference type="AlphaFoldDB" id="A0A7W5YD58"/>
<keyword evidence="2" id="KW-1185">Reference proteome</keyword>
<dbReference type="InterPro" id="IPR006764">
    <property type="entry name" value="SAM_dep_MeTrfase_SAV2177_type"/>
</dbReference>